<protein>
    <submittedName>
        <fullName evidence="1">Uncharacterized protein</fullName>
    </submittedName>
</protein>
<gene>
    <name evidence="1" type="ORF">Q0N40_05830</name>
</gene>
<dbReference type="KEGG" id="cpsk:Q0N40_05830"/>
<dbReference type="RefSeq" id="WP_221923719.1">
    <property type="nucleotide sequence ID" value="NZ_CP137757.1"/>
</dbReference>
<dbReference type="Proteomes" id="UP001174314">
    <property type="component" value="Chromosome"/>
</dbReference>
<evidence type="ECO:0000313" key="1">
    <source>
        <dbReference type="EMBL" id="WPF24098.1"/>
    </source>
</evidence>
<dbReference type="EMBL" id="CP137757">
    <property type="protein sequence ID" value="WPF24098.1"/>
    <property type="molecule type" value="Genomic_DNA"/>
</dbReference>
<reference evidence="1 2" key="1">
    <citation type="submission" date="2023-10" db="EMBL/GenBank/DDBJ databases">
        <title>complete genome sequence of Corynebacterium pseudokroppenstedtii P15-C1.</title>
        <authorList>
            <person name="Bruggemann H."/>
            <person name="Poehlein A."/>
        </authorList>
    </citation>
    <scope>NUCLEOTIDE SEQUENCE [LARGE SCALE GENOMIC DNA]</scope>
    <source>
        <strain evidence="1 2">P15_C1</strain>
    </source>
</reference>
<evidence type="ECO:0000313" key="2">
    <source>
        <dbReference type="Proteomes" id="UP001174314"/>
    </source>
</evidence>
<sequence length="271" mass="26781">MSTPTETPADSQTAGARTTTGLTALGMGGVPWQELLEKAYSTGTLSVTGELSGGQLLAFNDASGAQLFILAAPPYAAYAGFDALTECEAEISMLSDVLALLSVHDDEGSIVCDIAANLAQGPLLVDEPTQLGTVNLSALGVDTHVYSDEKAFSDAGGATTGFVISHGAAVVNAGSGDTEPSAAGDVSLVVTSAEKRTNGLTGESFWHVNVDAPFPVDLCLPESAAESITKGNIVAGRVLFTASVAADTSAGGCCGGGGGGCGCGGCGCGGH</sequence>
<keyword evidence="2" id="KW-1185">Reference proteome</keyword>
<dbReference type="AlphaFoldDB" id="A0AAU0PVH1"/>
<proteinExistence type="predicted"/>
<name>A0AAU0PVH1_9CORY</name>
<accession>A0AAU0PVH1</accession>
<organism evidence="1 2">
    <name type="scientific">Corynebacterium pseudokroppenstedtii</name>
    <dbReference type="NCBI Taxonomy" id="2804917"/>
    <lineage>
        <taxon>Bacteria</taxon>
        <taxon>Bacillati</taxon>
        <taxon>Actinomycetota</taxon>
        <taxon>Actinomycetes</taxon>
        <taxon>Mycobacteriales</taxon>
        <taxon>Corynebacteriaceae</taxon>
        <taxon>Corynebacterium</taxon>
    </lineage>
</organism>